<dbReference type="GeneID" id="25296683"/>
<proteinExistence type="predicted"/>
<keyword evidence="2" id="KW-1185">Reference proteome</keyword>
<dbReference type="EMBL" id="KN847480">
    <property type="protein sequence ID" value="KIX02670.1"/>
    <property type="molecule type" value="Genomic_DNA"/>
</dbReference>
<dbReference type="VEuPathDB" id="FungiDB:Z518_08612"/>
<evidence type="ECO:0000313" key="2">
    <source>
        <dbReference type="Proteomes" id="UP000053617"/>
    </source>
</evidence>
<dbReference type="AlphaFoldDB" id="A0A0D2J1A9"/>
<dbReference type="Proteomes" id="UP000053617">
    <property type="component" value="Unassembled WGS sequence"/>
</dbReference>
<name>A0A0D2J1A9_9EURO</name>
<organism evidence="1 2">
    <name type="scientific">Rhinocladiella mackenziei CBS 650.93</name>
    <dbReference type="NCBI Taxonomy" id="1442369"/>
    <lineage>
        <taxon>Eukaryota</taxon>
        <taxon>Fungi</taxon>
        <taxon>Dikarya</taxon>
        <taxon>Ascomycota</taxon>
        <taxon>Pezizomycotina</taxon>
        <taxon>Eurotiomycetes</taxon>
        <taxon>Chaetothyriomycetidae</taxon>
        <taxon>Chaetothyriales</taxon>
        <taxon>Herpotrichiellaceae</taxon>
        <taxon>Rhinocladiella</taxon>
    </lineage>
</organism>
<dbReference type="HOGENOM" id="CLU_2723560_0_0_1"/>
<sequence length="72" mass="8315">MHRAPMALKHQNKSLMLLRAQILQDMRPSESVIMCIWYIANQAFYSDDLETNISHHEQAVSRFVNELGGIKS</sequence>
<evidence type="ECO:0000313" key="1">
    <source>
        <dbReference type="EMBL" id="KIX02670.1"/>
    </source>
</evidence>
<reference evidence="1 2" key="1">
    <citation type="submission" date="2015-01" db="EMBL/GenBank/DDBJ databases">
        <title>The Genome Sequence of Rhinocladiella mackenzie CBS 650.93.</title>
        <authorList>
            <consortium name="The Broad Institute Genomics Platform"/>
            <person name="Cuomo C."/>
            <person name="de Hoog S."/>
            <person name="Gorbushina A."/>
            <person name="Stielow B."/>
            <person name="Teixiera M."/>
            <person name="Abouelleil A."/>
            <person name="Chapman S.B."/>
            <person name="Priest M."/>
            <person name="Young S.K."/>
            <person name="Wortman J."/>
            <person name="Nusbaum C."/>
            <person name="Birren B."/>
        </authorList>
    </citation>
    <scope>NUCLEOTIDE SEQUENCE [LARGE SCALE GENOMIC DNA]</scope>
    <source>
        <strain evidence="1 2">CBS 650.93</strain>
    </source>
</reference>
<protein>
    <submittedName>
        <fullName evidence="1">Uncharacterized protein</fullName>
    </submittedName>
</protein>
<accession>A0A0D2J1A9</accession>
<gene>
    <name evidence="1" type="ORF">Z518_08612</name>
</gene>
<dbReference type="RefSeq" id="XP_013269806.1">
    <property type="nucleotide sequence ID" value="XM_013414352.1"/>
</dbReference>